<organism evidence="1 2">
    <name type="scientific">Undibacterium hunanense</name>
    <dbReference type="NCBI Taxonomy" id="2762292"/>
    <lineage>
        <taxon>Bacteria</taxon>
        <taxon>Pseudomonadati</taxon>
        <taxon>Pseudomonadota</taxon>
        <taxon>Betaproteobacteria</taxon>
        <taxon>Burkholderiales</taxon>
        <taxon>Oxalobacteraceae</taxon>
        <taxon>Undibacterium</taxon>
    </lineage>
</organism>
<name>A0ABR6ZW29_9BURK</name>
<evidence type="ECO:0000313" key="1">
    <source>
        <dbReference type="EMBL" id="MBC3920076.1"/>
    </source>
</evidence>
<dbReference type="Proteomes" id="UP000650424">
    <property type="component" value="Unassembled WGS sequence"/>
</dbReference>
<comment type="caution">
    <text evidence="1">The sequence shown here is derived from an EMBL/GenBank/DDBJ whole genome shotgun (WGS) entry which is preliminary data.</text>
</comment>
<reference evidence="1 2" key="1">
    <citation type="submission" date="2020-08" db="EMBL/GenBank/DDBJ databases">
        <title>Novel species isolated from subtropical streams in China.</title>
        <authorList>
            <person name="Lu H."/>
        </authorList>
    </citation>
    <scope>NUCLEOTIDE SEQUENCE [LARGE SCALE GENOMIC DNA]</scope>
    <source>
        <strain evidence="1 2">CY18W</strain>
    </source>
</reference>
<dbReference type="RefSeq" id="WP_186949342.1">
    <property type="nucleotide sequence ID" value="NZ_JACOGF010000013.1"/>
</dbReference>
<evidence type="ECO:0000313" key="2">
    <source>
        <dbReference type="Proteomes" id="UP000650424"/>
    </source>
</evidence>
<keyword evidence="2" id="KW-1185">Reference proteome</keyword>
<sequence>MAEKINYSLEDQYRVVPDKLCLNNLLRVRHDFEMFIEISTLKVRAITRGYLHLHEYQPEIAAHQIEVYSLRLS</sequence>
<accession>A0ABR6ZW29</accession>
<proteinExistence type="predicted"/>
<dbReference type="EMBL" id="JACOGF010000013">
    <property type="protein sequence ID" value="MBC3920076.1"/>
    <property type="molecule type" value="Genomic_DNA"/>
</dbReference>
<gene>
    <name evidence="1" type="ORF">H8L32_21595</name>
</gene>
<protein>
    <submittedName>
        <fullName evidence="1">Uncharacterized protein</fullName>
    </submittedName>
</protein>